<reference evidence="2" key="2">
    <citation type="journal article" date="2014" name="BMC Genomics">
        <title>A genomic perspective to assessing quality of mass-reared SIT flies used in Mediterranean fruit fly (Ceratitis capitata) eradication in California.</title>
        <authorList>
            <person name="Calla B."/>
            <person name="Hall B."/>
            <person name="Hou S."/>
            <person name="Geib S.M."/>
        </authorList>
    </citation>
    <scope>NUCLEOTIDE SEQUENCE</scope>
</reference>
<dbReference type="AlphaFoldDB" id="W8BX58"/>
<keyword evidence="1" id="KW-1133">Transmembrane helix</keyword>
<evidence type="ECO:0000313" key="2">
    <source>
        <dbReference type="EMBL" id="JAC05891.1"/>
    </source>
</evidence>
<keyword evidence="1" id="KW-0472">Membrane</keyword>
<evidence type="ECO:0000256" key="1">
    <source>
        <dbReference type="SAM" id="Phobius"/>
    </source>
</evidence>
<name>W8BX58_CERCA</name>
<feature type="transmembrane region" description="Helical" evidence="1">
    <location>
        <begin position="97"/>
        <end position="116"/>
    </location>
</feature>
<organism evidence="2">
    <name type="scientific">Ceratitis capitata</name>
    <name type="common">Mediterranean fruit fly</name>
    <name type="synonym">Tephritis capitata</name>
    <dbReference type="NCBI Taxonomy" id="7213"/>
    <lineage>
        <taxon>Eukaryota</taxon>
        <taxon>Metazoa</taxon>
        <taxon>Ecdysozoa</taxon>
        <taxon>Arthropoda</taxon>
        <taxon>Hexapoda</taxon>
        <taxon>Insecta</taxon>
        <taxon>Pterygota</taxon>
        <taxon>Neoptera</taxon>
        <taxon>Endopterygota</taxon>
        <taxon>Diptera</taxon>
        <taxon>Brachycera</taxon>
        <taxon>Muscomorpha</taxon>
        <taxon>Tephritoidea</taxon>
        <taxon>Tephritidae</taxon>
        <taxon>Ceratitis</taxon>
        <taxon>Ceratitis</taxon>
    </lineage>
</organism>
<protein>
    <submittedName>
        <fullName evidence="2">Uncharacterized protein</fullName>
    </submittedName>
</protein>
<accession>W8BX58</accession>
<dbReference type="EMBL" id="GAMC01000665">
    <property type="protein sequence ID" value="JAC05891.1"/>
    <property type="molecule type" value="mRNA"/>
</dbReference>
<feature type="transmembrane region" description="Helical" evidence="1">
    <location>
        <begin position="20"/>
        <end position="42"/>
    </location>
</feature>
<sequence length="133" mass="14533">MLLQPSGISTYTYLLMNAETRLLTAISATSCCYCCGHVYTFVPMPQKKRRKKKKENLHAICAALTGVGDAIVVLCCFIVAFAVVITATTVAAAEPSVVVLMLIVLLLFVFKCLLFCRPHAALLQQQLQRSVHG</sequence>
<keyword evidence="1" id="KW-0812">Transmembrane</keyword>
<proteinExistence type="evidence at transcript level"/>
<feature type="transmembrane region" description="Helical" evidence="1">
    <location>
        <begin position="63"/>
        <end position="85"/>
    </location>
</feature>
<reference evidence="2" key="1">
    <citation type="submission" date="2013-07" db="EMBL/GenBank/DDBJ databases">
        <authorList>
            <person name="Geib S."/>
        </authorList>
    </citation>
    <scope>NUCLEOTIDE SEQUENCE</scope>
</reference>